<dbReference type="GO" id="GO:0003677">
    <property type="term" value="F:DNA binding"/>
    <property type="evidence" value="ECO:0007669"/>
    <property type="project" value="TreeGrafter"/>
</dbReference>
<evidence type="ECO:0000256" key="7">
    <source>
        <dbReference type="ARBA" id="ARBA00022853"/>
    </source>
</evidence>
<dbReference type="CDD" id="cd20449">
    <property type="entry name" value="Tudor_PHF1"/>
    <property type="match status" value="1"/>
</dbReference>
<dbReference type="SUPFAM" id="SSF63748">
    <property type="entry name" value="Tudor/PWWP/MBT"/>
    <property type="match status" value="1"/>
</dbReference>
<evidence type="ECO:0000256" key="10">
    <source>
        <dbReference type="SAM" id="MobiDB-lite"/>
    </source>
</evidence>
<sequence>MNPPPHLIPCLFAPLPSPQSPSLLAKTESKFWENQDVLARWTDGLLYLGTIKKVDKLKEMCLICFEDDSEFWVLWKDIHSSVVPETQNLCSICREEATCENRLVHCDKCKHGFHQECHVPRIELDTVREERAWTCRHCVFAVATKRGGALKKGPCARAMQAMKTVLPYQLADLEWDPLHLTNQQQCYCYCGGPGNWNLKMLQCRLCGQWFHEACTQCLPKPLLYGDRFYLFECSVCTGGSERVKRHQLTWVDVAHLLLYHLSICCKKKYFDFDREILPFVNENWDNLLLGRLSATPKSERCDQLLNILNLHKTRFVSGREIKKKKCLFGLQNRVPPPPPSSLPATVLDCWEPVMEPLTNQEPRLQHTAQRRQRGSSDLKPKKKWRTRRSLEERRELRSRHARKLFQRAVTEDVVNNPTSVNQCYSGFAGNTCMYNFRRTDSRCLESSPPRRMFASFHPSACSAGQAVASSSSSSEYSISQYPSTRSKAPSHLNQSECSYAIPTPSAVSHCTDAKQLWREGPLPLQAPASSYFGPTGRLARGEAVRILARRVTLDGTVQYLVEWGGANIF</sequence>
<evidence type="ECO:0000256" key="2">
    <source>
        <dbReference type="ARBA" id="ARBA00008084"/>
    </source>
</evidence>
<evidence type="ECO:0000256" key="9">
    <source>
        <dbReference type="PROSITE-ProRule" id="PRU00146"/>
    </source>
</evidence>
<dbReference type="InterPro" id="IPR013083">
    <property type="entry name" value="Znf_RING/FYVE/PHD"/>
</dbReference>
<dbReference type="FunCoup" id="H3ABW6">
    <property type="interactions" value="2239"/>
</dbReference>
<dbReference type="PROSITE" id="PS01359">
    <property type="entry name" value="ZF_PHD_1"/>
    <property type="match status" value="1"/>
</dbReference>
<dbReference type="GO" id="GO:0008270">
    <property type="term" value="F:zinc ion binding"/>
    <property type="evidence" value="ECO:0007669"/>
    <property type="project" value="UniProtKB-KW"/>
</dbReference>
<evidence type="ECO:0000313" key="13">
    <source>
        <dbReference type="Proteomes" id="UP000008672"/>
    </source>
</evidence>
<dbReference type="InterPro" id="IPR002999">
    <property type="entry name" value="Tudor"/>
</dbReference>
<dbReference type="SMART" id="SM00333">
    <property type="entry name" value="TUDOR"/>
    <property type="match status" value="1"/>
</dbReference>
<dbReference type="Pfam" id="PF14061">
    <property type="entry name" value="Mtf2_C"/>
    <property type="match status" value="1"/>
</dbReference>
<keyword evidence="6" id="KW-0862">Zinc</keyword>
<dbReference type="InterPro" id="IPR019786">
    <property type="entry name" value="Zinc_finger_PHD-type_CS"/>
</dbReference>
<dbReference type="EMBL" id="AFYH01115903">
    <property type="status" value="NOT_ANNOTATED_CDS"/>
    <property type="molecule type" value="Genomic_DNA"/>
</dbReference>
<evidence type="ECO:0000256" key="3">
    <source>
        <dbReference type="ARBA" id="ARBA00022723"/>
    </source>
</evidence>
<keyword evidence="3" id="KW-0479">Metal-binding</keyword>
<evidence type="ECO:0000259" key="11">
    <source>
        <dbReference type="PROSITE" id="PS50016"/>
    </source>
</evidence>
<dbReference type="GO" id="GO:0003682">
    <property type="term" value="F:chromatin binding"/>
    <property type="evidence" value="ECO:0007669"/>
    <property type="project" value="TreeGrafter"/>
</dbReference>
<comment type="subcellular location">
    <subcellularLocation>
        <location evidence="1">Nucleus</location>
    </subcellularLocation>
</comment>
<evidence type="ECO:0000256" key="4">
    <source>
        <dbReference type="ARBA" id="ARBA00022737"/>
    </source>
</evidence>
<dbReference type="GO" id="GO:0005634">
    <property type="term" value="C:nucleus"/>
    <property type="evidence" value="ECO:0007669"/>
    <property type="project" value="UniProtKB-SubCell"/>
</dbReference>
<dbReference type="eggNOG" id="KOG4323">
    <property type="taxonomic scope" value="Eukaryota"/>
</dbReference>
<dbReference type="InterPro" id="IPR011011">
    <property type="entry name" value="Znf_FYVE_PHD"/>
</dbReference>
<dbReference type="Gene3D" id="2.30.30.140">
    <property type="match status" value="1"/>
</dbReference>
<evidence type="ECO:0000256" key="6">
    <source>
        <dbReference type="ARBA" id="ARBA00022833"/>
    </source>
</evidence>
<dbReference type="PROSITE" id="PS50016">
    <property type="entry name" value="ZF_PHD_2"/>
    <property type="match status" value="1"/>
</dbReference>
<keyword evidence="7" id="KW-0156">Chromatin regulator</keyword>
<dbReference type="GeneTree" id="ENSGT00950000183180"/>
<dbReference type="InParanoid" id="H3ABW6"/>
<dbReference type="InterPro" id="IPR019787">
    <property type="entry name" value="Znf_PHD-finger"/>
</dbReference>
<dbReference type="InterPro" id="IPR001965">
    <property type="entry name" value="Znf_PHD"/>
</dbReference>
<name>H3ABW6_LATCH</name>
<dbReference type="AlphaFoldDB" id="H3ABW6"/>
<dbReference type="PANTHER" id="PTHR12628">
    <property type="entry name" value="POLYCOMB-LIKE TRANSCRIPTION FACTOR"/>
    <property type="match status" value="1"/>
</dbReference>
<dbReference type="GO" id="GO:0045814">
    <property type="term" value="P:negative regulation of gene expression, epigenetic"/>
    <property type="evidence" value="ECO:0007669"/>
    <property type="project" value="TreeGrafter"/>
</dbReference>
<dbReference type="SUPFAM" id="SSF57903">
    <property type="entry name" value="FYVE/PHD zinc finger"/>
    <property type="match status" value="2"/>
</dbReference>
<accession>H3ABW6</accession>
<dbReference type="PANTHER" id="PTHR12628:SF11">
    <property type="entry name" value="PHD FINGER PROTEIN 1"/>
    <property type="match status" value="1"/>
</dbReference>
<dbReference type="EMBL" id="AFYH01115901">
    <property type="status" value="NOT_ANNOTATED_CDS"/>
    <property type="molecule type" value="Genomic_DNA"/>
</dbReference>
<dbReference type="Pfam" id="PF18104">
    <property type="entry name" value="Tudor_2"/>
    <property type="match status" value="1"/>
</dbReference>
<dbReference type="Gene3D" id="3.90.980.20">
    <property type="match status" value="1"/>
</dbReference>
<dbReference type="OMA" id="CAGPGWN"/>
<feature type="domain" description="PHD-type" evidence="11">
    <location>
        <begin position="87"/>
        <end position="141"/>
    </location>
</feature>
<keyword evidence="8" id="KW-0539">Nucleus</keyword>
<proteinExistence type="inferred from homology"/>
<evidence type="ECO:0000313" key="12">
    <source>
        <dbReference type="Ensembl" id="ENSLACP00000007137.1"/>
    </source>
</evidence>
<feature type="region of interest" description="Disordered" evidence="10">
    <location>
        <begin position="360"/>
        <end position="398"/>
    </location>
</feature>
<dbReference type="HOGENOM" id="CLU_032773_2_0_1"/>
<dbReference type="SMART" id="SM00249">
    <property type="entry name" value="PHD"/>
    <property type="match status" value="2"/>
</dbReference>
<dbReference type="InterPro" id="IPR047399">
    <property type="entry name" value="Tudor_PHF1"/>
</dbReference>
<keyword evidence="5 9" id="KW-0863">Zinc-finger</keyword>
<protein>
    <submittedName>
        <fullName evidence="12">PHD finger protein 1</fullName>
    </submittedName>
</protein>
<dbReference type="Pfam" id="PF00628">
    <property type="entry name" value="PHD"/>
    <property type="match status" value="1"/>
</dbReference>
<reference evidence="12" key="2">
    <citation type="submission" date="2025-08" db="UniProtKB">
        <authorList>
            <consortium name="Ensembl"/>
        </authorList>
    </citation>
    <scope>IDENTIFICATION</scope>
</reference>
<keyword evidence="4" id="KW-0677">Repeat</keyword>
<dbReference type="InterPro" id="IPR025894">
    <property type="entry name" value="Mtf2_C_dom"/>
</dbReference>
<dbReference type="EMBL" id="AFYH01115902">
    <property type="status" value="NOT_ANNOTATED_CDS"/>
    <property type="molecule type" value="Genomic_DNA"/>
</dbReference>
<evidence type="ECO:0000256" key="1">
    <source>
        <dbReference type="ARBA" id="ARBA00004123"/>
    </source>
</evidence>
<reference evidence="13" key="1">
    <citation type="submission" date="2011-08" db="EMBL/GenBank/DDBJ databases">
        <title>The draft genome of Latimeria chalumnae.</title>
        <authorList>
            <person name="Di Palma F."/>
            <person name="Alfoldi J."/>
            <person name="Johnson J."/>
            <person name="Berlin A."/>
            <person name="Gnerre S."/>
            <person name="Jaffe D."/>
            <person name="MacCallum I."/>
            <person name="Young S."/>
            <person name="Walker B.J."/>
            <person name="Lander E."/>
            <person name="Lindblad-Toh K."/>
        </authorList>
    </citation>
    <scope>NUCLEOTIDE SEQUENCE [LARGE SCALE GENOMIC DNA]</scope>
    <source>
        <strain evidence="13">Wild caught</strain>
    </source>
</reference>
<dbReference type="Proteomes" id="UP000008672">
    <property type="component" value="Unassembled WGS sequence"/>
</dbReference>
<reference evidence="12" key="3">
    <citation type="submission" date="2025-09" db="UniProtKB">
        <authorList>
            <consortium name="Ensembl"/>
        </authorList>
    </citation>
    <scope>IDENTIFICATION</scope>
</reference>
<dbReference type="EMBL" id="AFYH01115900">
    <property type="status" value="NOT_ANNOTATED_CDS"/>
    <property type="molecule type" value="Genomic_DNA"/>
</dbReference>
<comment type="similarity">
    <text evidence="2">Belongs to the Polycomblike family.</text>
</comment>
<dbReference type="STRING" id="7897.ENSLACP00000007137"/>
<dbReference type="Ensembl" id="ENSLACT00000007196.1">
    <property type="protein sequence ID" value="ENSLACP00000007137.1"/>
    <property type="gene ID" value="ENSLACG00000006332.1"/>
</dbReference>
<gene>
    <name evidence="12" type="primary">PHF1</name>
</gene>
<evidence type="ECO:0000256" key="5">
    <source>
        <dbReference type="ARBA" id="ARBA00022771"/>
    </source>
</evidence>
<keyword evidence="13" id="KW-1185">Reference proteome</keyword>
<dbReference type="Bgee" id="ENSLACG00000006332">
    <property type="expression patterns" value="Expressed in muscle tissue"/>
</dbReference>
<dbReference type="InterPro" id="IPR040477">
    <property type="entry name" value="KDM4-like_Tudor"/>
</dbReference>
<organism evidence="12 13">
    <name type="scientific">Latimeria chalumnae</name>
    <name type="common">Coelacanth</name>
    <dbReference type="NCBI Taxonomy" id="7897"/>
    <lineage>
        <taxon>Eukaryota</taxon>
        <taxon>Metazoa</taxon>
        <taxon>Chordata</taxon>
        <taxon>Craniata</taxon>
        <taxon>Vertebrata</taxon>
        <taxon>Euteleostomi</taxon>
        <taxon>Coelacanthiformes</taxon>
        <taxon>Coelacanthidae</taxon>
        <taxon>Latimeria</taxon>
    </lineage>
</organism>
<evidence type="ECO:0000256" key="8">
    <source>
        <dbReference type="ARBA" id="ARBA00023242"/>
    </source>
</evidence>
<dbReference type="Gene3D" id="3.30.40.10">
    <property type="entry name" value="Zinc/RING finger domain, C3HC4 (zinc finger)"/>
    <property type="match status" value="1"/>
</dbReference>